<dbReference type="Pfam" id="PF01757">
    <property type="entry name" value="Acyl_transf_3"/>
    <property type="match status" value="1"/>
</dbReference>
<proteinExistence type="predicted"/>
<feature type="transmembrane region" description="Helical" evidence="1">
    <location>
        <begin position="211"/>
        <end position="229"/>
    </location>
</feature>
<keyword evidence="4" id="KW-1185">Reference proteome</keyword>
<evidence type="ECO:0000256" key="1">
    <source>
        <dbReference type="SAM" id="Phobius"/>
    </source>
</evidence>
<organism evidence="3 4">
    <name type="scientific">Chryseobacterium flavum</name>
    <dbReference type="NCBI Taxonomy" id="415851"/>
    <lineage>
        <taxon>Bacteria</taxon>
        <taxon>Pseudomonadati</taxon>
        <taxon>Bacteroidota</taxon>
        <taxon>Flavobacteriia</taxon>
        <taxon>Flavobacteriales</taxon>
        <taxon>Weeksellaceae</taxon>
        <taxon>Chryseobacterium group</taxon>
        <taxon>Chryseobacterium</taxon>
    </lineage>
</organism>
<dbReference type="EMBL" id="QNUE01000002">
    <property type="protein sequence ID" value="REC68879.1"/>
    <property type="molecule type" value="Genomic_DNA"/>
</dbReference>
<feature type="transmembrane region" description="Helical" evidence="1">
    <location>
        <begin position="289"/>
        <end position="306"/>
    </location>
</feature>
<feature type="transmembrane region" description="Helical" evidence="1">
    <location>
        <begin position="87"/>
        <end position="105"/>
    </location>
</feature>
<evidence type="ECO:0000313" key="4">
    <source>
        <dbReference type="Proteomes" id="UP000256769"/>
    </source>
</evidence>
<feature type="transmembrane region" description="Helical" evidence="1">
    <location>
        <begin position="260"/>
        <end position="277"/>
    </location>
</feature>
<feature type="transmembrane region" description="Helical" evidence="1">
    <location>
        <begin position="149"/>
        <end position="167"/>
    </location>
</feature>
<evidence type="ECO:0000313" key="3">
    <source>
        <dbReference type="EMBL" id="REC68879.1"/>
    </source>
</evidence>
<keyword evidence="1" id="KW-0812">Transmembrane</keyword>
<keyword evidence="1" id="KW-0472">Membrane</keyword>
<dbReference type="PANTHER" id="PTHR23028">
    <property type="entry name" value="ACETYLTRANSFERASE"/>
    <property type="match status" value="1"/>
</dbReference>
<dbReference type="GO" id="GO:0016747">
    <property type="term" value="F:acyltransferase activity, transferring groups other than amino-acyl groups"/>
    <property type="evidence" value="ECO:0007669"/>
    <property type="project" value="InterPro"/>
</dbReference>
<gene>
    <name evidence="3" type="ORF">DRF59_03025</name>
</gene>
<dbReference type="Proteomes" id="UP000256769">
    <property type="component" value="Unassembled WGS sequence"/>
</dbReference>
<evidence type="ECO:0000259" key="2">
    <source>
        <dbReference type="Pfam" id="PF01757"/>
    </source>
</evidence>
<feature type="domain" description="Acyltransferase 3" evidence="2">
    <location>
        <begin position="12"/>
        <end position="326"/>
    </location>
</feature>
<feature type="transmembrane region" description="Helical" evidence="1">
    <location>
        <begin position="47"/>
        <end position="66"/>
    </location>
</feature>
<dbReference type="InterPro" id="IPR050879">
    <property type="entry name" value="Acyltransferase_3"/>
</dbReference>
<keyword evidence="3" id="KW-0808">Transferase</keyword>
<dbReference type="InterPro" id="IPR002656">
    <property type="entry name" value="Acyl_transf_3_dom"/>
</dbReference>
<comment type="caution">
    <text evidence="3">The sequence shown here is derived from an EMBL/GenBank/DDBJ whole genome shotgun (WGS) entry which is preliminary data.</text>
</comment>
<sequence length="344" mass="40337">MGTATNINRSNNFDFLRLLFASLVIVSHSYPLTGKPEIIGVLTNEQLSLGSLSVDCFFIMSGYLIMMSLQRSKSPQEYIWKRLLRLYPAYIVLLLLTMLFLPVLYQGNNIFHEKSYWSYFPNSFTLYKIQYEVKGIFENNPYPKAINGSLWSLSYEFTMYIALLFLYPLRKSKYIIYIVIGIFLISFYFTVNKIPFLGNTMKKVFLHPDQFYRLCTYFMAGSSFVFINFKKMNFLWVKWLLFFILLASLYLEIFKYVSPVILPLLILLVGTSSTQYINNIGKKIGDISYGVYIYAFIVQQTLMYYWGLGTLVLMVVSIMITYLLAYGSWHLIEKKMLTYKNMIK</sequence>
<name>A0A3D9CT54_9FLAO</name>
<feature type="transmembrane region" description="Helical" evidence="1">
    <location>
        <begin position="236"/>
        <end position="254"/>
    </location>
</feature>
<dbReference type="AlphaFoldDB" id="A0A3D9CT54"/>
<reference evidence="3 4" key="1">
    <citation type="journal article" date="2007" name="Int. J. Syst. Evol. Microbiol.">
        <title>Chryseobacterium flavum sp. nov., isolated from polluted soil.</title>
        <authorList>
            <person name="Zhou Y."/>
            <person name="Dong J."/>
            <person name="Wang X."/>
            <person name="Huang X."/>
            <person name="Zhang K.Y."/>
            <person name="Zhang Y.Q."/>
            <person name="Guo Y.F."/>
            <person name="Lai R."/>
            <person name="Li W.J."/>
        </authorList>
    </citation>
    <scope>NUCLEOTIDE SEQUENCE [LARGE SCALE GENOMIC DNA]</scope>
    <source>
        <strain evidence="3 4">KCTC 12877</strain>
    </source>
</reference>
<dbReference type="RefSeq" id="WP_115956808.1">
    <property type="nucleotide sequence ID" value="NZ_CBCRVL010000005.1"/>
</dbReference>
<dbReference type="OrthoDB" id="9796461at2"/>
<accession>A0A3D9CT54</accession>
<keyword evidence="3" id="KW-0012">Acyltransferase</keyword>
<keyword evidence="1" id="KW-1133">Transmembrane helix</keyword>
<feature type="transmembrane region" description="Helical" evidence="1">
    <location>
        <begin position="312"/>
        <end position="332"/>
    </location>
</feature>
<protein>
    <submittedName>
        <fullName evidence="3">Acyltransferase</fullName>
    </submittedName>
</protein>
<feature type="transmembrane region" description="Helical" evidence="1">
    <location>
        <begin position="174"/>
        <end position="191"/>
    </location>
</feature>